<keyword evidence="5" id="KW-0092">Biotin</keyword>
<dbReference type="InterPro" id="IPR005482">
    <property type="entry name" value="Biotin_COase_C"/>
</dbReference>
<dbReference type="SMART" id="SM00878">
    <property type="entry name" value="Biotin_carb_C"/>
    <property type="match status" value="1"/>
</dbReference>
<dbReference type="InterPro" id="IPR005479">
    <property type="entry name" value="CPAse_ATP-bd"/>
</dbReference>
<dbReference type="PANTHER" id="PTHR18866:SF33">
    <property type="entry name" value="METHYLCROTONOYL-COA CARBOXYLASE SUBUNIT ALPHA, MITOCHONDRIAL-RELATED"/>
    <property type="match status" value="1"/>
</dbReference>
<evidence type="ECO:0000313" key="10">
    <source>
        <dbReference type="Proteomes" id="UP000318093"/>
    </source>
</evidence>
<dbReference type="Gene3D" id="3.30.470.20">
    <property type="entry name" value="ATP-grasp fold, B domain"/>
    <property type="match status" value="1"/>
</dbReference>
<dbReference type="PROSITE" id="PS50979">
    <property type="entry name" value="BC"/>
    <property type="match status" value="1"/>
</dbReference>
<dbReference type="InterPro" id="IPR005481">
    <property type="entry name" value="BC-like_N"/>
</dbReference>
<dbReference type="PROSITE" id="PS00867">
    <property type="entry name" value="CPSASE_2"/>
    <property type="match status" value="1"/>
</dbReference>
<evidence type="ECO:0000259" key="8">
    <source>
        <dbReference type="PROSITE" id="PS50979"/>
    </source>
</evidence>
<gene>
    <name evidence="9" type="ORF">E6H03_00120</name>
</gene>
<name>A0A537JPX1_9BACT</name>
<dbReference type="Pfam" id="PF02786">
    <property type="entry name" value="CPSase_L_D2"/>
    <property type="match status" value="1"/>
</dbReference>
<organism evidence="9 10">
    <name type="scientific">Candidatus Segetimicrobium genomatis</name>
    <dbReference type="NCBI Taxonomy" id="2569760"/>
    <lineage>
        <taxon>Bacteria</taxon>
        <taxon>Bacillati</taxon>
        <taxon>Candidatus Sysuimicrobiota</taxon>
        <taxon>Candidatus Sysuimicrobiia</taxon>
        <taxon>Candidatus Sysuimicrobiales</taxon>
        <taxon>Candidatus Segetimicrobiaceae</taxon>
        <taxon>Candidatus Segetimicrobium</taxon>
    </lineage>
</organism>
<dbReference type="SUPFAM" id="SSF51246">
    <property type="entry name" value="Rudiment single hybrid motif"/>
    <property type="match status" value="1"/>
</dbReference>
<dbReference type="GO" id="GO:0046872">
    <property type="term" value="F:metal ion binding"/>
    <property type="evidence" value="ECO:0007669"/>
    <property type="project" value="InterPro"/>
</dbReference>
<accession>A0A537JPX1</accession>
<protein>
    <recommendedName>
        <fullName evidence="1">biotin carboxylase</fullName>
        <ecNumber evidence="1">6.3.4.14</ecNumber>
    </recommendedName>
</protein>
<dbReference type="PANTHER" id="PTHR18866">
    <property type="entry name" value="CARBOXYLASE:PYRUVATE/ACETYL-COA/PROPIONYL-COA CARBOXYLASE"/>
    <property type="match status" value="1"/>
</dbReference>
<dbReference type="SUPFAM" id="SSF56059">
    <property type="entry name" value="Glutathione synthetase ATP-binding domain-like"/>
    <property type="match status" value="1"/>
</dbReference>
<feature type="domain" description="Biotin carboxylation" evidence="8">
    <location>
        <begin position="3"/>
        <end position="447"/>
    </location>
</feature>
<dbReference type="FunFam" id="3.40.50.20:FF:000010">
    <property type="entry name" value="Propionyl-CoA carboxylase subunit alpha"/>
    <property type="match status" value="1"/>
</dbReference>
<evidence type="ECO:0000256" key="1">
    <source>
        <dbReference type="ARBA" id="ARBA00013263"/>
    </source>
</evidence>
<dbReference type="Proteomes" id="UP000318093">
    <property type="component" value="Unassembled WGS sequence"/>
</dbReference>
<keyword evidence="3 6" id="KW-0547">Nucleotide-binding</keyword>
<sequence length="461" mass="50586">MPVFRKVLVANRGEIAVRIIRACRELGIRTVAIASRADQGAPHAEMADEVHDVGGPKIADSYLNLPRILEVARQAEAEAIHPGYGMFAENAAAARQIRDAGLVFIGPPPEVIALMGDKVAARRAAAEAGVPVAQGSEPLRDAEAIRQVAGRLGYPVIVKPVAGGGGIGMAIIHGEAALDNALVAAQRLAQHSFGNAEVYIECYVPRARHVEVQLLADHHGVVIHLGERECTVQRRYQKLIEETPSSALTPPRREAIIGAAVRLAEAVGYRSAGTLEFLVAPDGAFYFMEMNTRIQVEHPVTEMVTGLDIVREQIRIAAGERLALHQEDVRPRGHAIECRIYAEDYTRNFLPSVGTISRLSVPGGTGVRVDSGVRSGSPVSMYYDPLLCKVVVWDRDRSAAVIRMRRALAELQIEGVKTTRDLHLRVLETPEFLEGRLYTRILEEEWLPRFLEQGKREEMAR</sequence>
<keyword evidence="2" id="KW-0436">Ligase</keyword>
<comment type="caution">
    <text evidence="9">The sequence shown here is derived from an EMBL/GenBank/DDBJ whole genome shotgun (WGS) entry which is preliminary data.</text>
</comment>
<evidence type="ECO:0000259" key="7">
    <source>
        <dbReference type="PROSITE" id="PS50975"/>
    </source>
</evidence>
<evidence type="ECO:0000256" key="5">
    <source>
        <dbReference type="ARBA" id="ARBA00023267"/>
    </source>
</evidence>
<evidence type="ECO:0000256" key="4">
    <source>
        <dbReference type="ARBA" id="ARBA00022840"/>
    </source>
</evidence>
<dbReference type="PROSITE" id="PS50975">
    <property type="entry name" value="ATP_GRASP"/>
    <property type="match status" value="1"/>
</dbReference>
<keyword evidence="4 6" id="KW-0067">ATP-binding</keyword>
<dbReference type="InterPro" id="IPR050856">
    <property type="entry name" value="Biotin_carboxylase_complex"/>
</dbReference>
<dbReference type="SUPFAM" id="SSF52440">
    <property type="entry name" value="PreATP-grasp domain"/>
    <property type="match status" value="1"/>
</dbReference>
<dbReference type="EMBL" id="VBAN01000003">
    <property type="protein sequence ID" value="TMI85540.1"/>
    <property type="molecule type" value="Genomic_DNA"/>
</dbReference>
<dbReference type="InterPro" id="IPR011761">
    <property type="entry name" value="ATP-grasp"/>
</dbReference>
<dbReference type="InterPro" id="IPR011054">
    <property type="entry name" value="Rudment_hybrid_motif"/>
</dbReference>
<dbReference type="Pfam" id="PF02785">
    <property type="entry name" value="Biotin_carb_C"/>
    <property type="match status" value="1"/>
</dbReference>
<dbReference type="InterPro" id="IPR011764">
    <property type="entry name" value="Biotin_carboxylation_dom"/>
</dbReference>
<proteinExistence type="predicted"/>
<dbReference type="GO" id="GO:0004075">
    <property type="term" value="F:biotin carboxylase activity"/>
    <property type="evidence" value="ECO:0007669"/>
    <property type="project" value="UniProtKB-EC"/>
</dbReference>
<dbReference type="Pfam" id="PF00289">
    <property type="entry name" value="Biotin_carb_N"/>
    <property type="match status" value="1"/>
</dbReference>
<dbReference type="AlphaFoldDB" id="A0A537JPX1"/>
<feature type="domain" description="ATP-grasp" evidence="7">
    <location>
        <begin position="122"/>
        <end position="318"/>
    </location>
</feature>
<evidence type="ECO:0000256" key="6">
    <source>
        <dbReference type="PROSITE-ProRule" id="PRU00409"/>
    </source>
</evidence>
<reference evidence="9 10" key="1">
    <citation type="journal article" date="2019" name="Nat. Microbiol.">
        <title>Mediterranean grassland soil C-N compound turnover is dependent on rainfall and depth, and is mediated by genomically divergent microorganisms.</title>
        <authorList>
            <person name="Diamond S."/>
            <person name="Andeer P.F."/>
            <person name="Li Z."/>
            <person name="Crits-Christoph A."/>
            <person name="Burstein D."/>
            <person name="Anantharaman K."/>
            <person name="Lane K.R."/>
            <person name="Thomas B.C."/>
            <person name="Pan C."/>
            <person name="Northen T.R."/>
            <person name="Banfield J.F."/>
        </authorList>
    </citation>
    <scope>NUCLEOTIDE SEQUENCE [LARGE SCALE GENOMIC DNA]</scope>
    <source>
        <strain evidence="9">NP_6</strain>
    </source>
</reference>
<evidence type="ECO:0000256" key="3">
    <source>
        <dbReference type="ARBA" id="ARBA00022741"/>
    </source>
</evidence>
<dbReference type="GO" id="GO:0005524">
    <property type="term" value="F:ATP binding"/>
    <property type="evidence" value="ECO:0007669"/>
    <property type="project" value="UniProtKB-UniRule"/>
</dbReference>
<evidence type="ECO:0000313" key="9">
    <source>
        <dbReference type="EMBL" id="TMI85540.1"/>
    </source>
</evidence>
<evidence type="ECO:0000256" key="2">
    <source>
        <dbReference type="ARBA" id="ARBA00022598"/>
    </source>
</evidence>
<dbReference type="EC" id="6.3.4.14" evidence="1"/>
<dbReference type="InterPro" id="IPR016185">
    <property type="entry name" value="PreATP-grasp_dom_sf"/>
</dbReference>